<dbReference type="Proteomes" id="UP000828251">
    <property type="component" value="Unassembled WGS sequence"/>
</dbReference>
<reference evidence="1 2" key="1">
    <citation type="journal article" date="2021" name="Plant Biotechnol. J.">
        <title>Multi-omics assisted identification of the key and species-specific regulatory components of drought-tolerant mechanisms in Gossypium stocksii.</title>
        <authorList>
            <person name="Yu D."/>
            <person name="Ke L."/>
            <person name="Zhang D."/>
            <person name="Wu Y."/>
            <person name="Sun Y."/>
            <person name="Mei J."/>
            <person name="Sun J."/>
            <person name="Sun Y."/>
        </authorList>
    </citation>
    <scope>NUCLEOTIDE SEQUENCE [LARGE SCALE GENOMIC DNA]</scope>
    <source>
        <strain evidence="2">cv. E1</strain>
        <tissue evidence="1">Leaf</tissue>
    </source>
</reference>
<gene>
    <name evidence="1" type="ORF">J1N35_024763</name>
</gene>
<accession>A0A9D3ZVL9</accession>
<proteinExistence type="predicted"/>
<name>A0A9D3ZVL9_9ROSI</name>
<dbReference type="EMBL" id="JAIQCV010000008">
    <property type="protein sequence ID" value="KAH1072435.1"/>
    <property type="molecule type" value="Genomic_DNA"/>
</dbReference>
<comment type="caution">
    <text evidence="1">The sequence shown here is derived from an EMBL/GenBank/DDBJ whole genome shotgun (WGS) entry which is preliminary data.</text>
</comment>
<sequence length="95" mass="10634">MSIRERRLNWIRGLQNVDGNVATSEDEVEEIARNYFTGLFASKGTENLEHVLSRVDGITNNMNQLLLAKYIARKVFAAHIIGAKVSLFSLDVLNG</sequence>
<keyword evidence="2" id="KW-1185">Reference proteome</keyword>
<feature type="non-terminal residue" evidence="1">
    <location>
        <position position="95"/>
    </location>
</feature>
<protein>
    <submittedName>
        <fullName evidence="1">Uncharacterized protein</fullName>
    </submittedName>
</protein>
<organism evidence="1 2">
    <name type="scientific">Gossypium stocksii</name>
    <dbReference type="NCBI Taxonomy" id="47602"/>
    <lineage>
        <taxon>Eukaryota</taxon>
        <taxon>Viridiplantae</taxon>
        <taxon>Streptophyta</taxon>
        <taxon>Embryophyta</taxon>
        <taxon>Tracheophyta</taxon>
        <taxon>Spermatophyta</taxon>
        <taxon>Magnoliopsida</taxon>
        <taxon>eudicotyledons</taxon>
        <taxon>Gunneridae</taxon>
        <taxon>Pentapetalae</taxon>
        <taxon>rosids</taxon>
        <taxon>malvids</taxon>
        <taxon>Malvales</taxon>
        <taxon>Malvaceae</taxon>
        <taxon>Malvoideae</taxon>
        <taxon>Gossypium</taxon>
    </lineage>
</organism>
<evidence type="ECO:0000313" key="2">
    <source>
        <dbReference type="Proteomes" id="UP000828251"/>
    </source>
</evidence>
<evidence type="ECO:0000313" key="1">
    <source>
        <dbReference type="EMBL" id="KAH1072435.1"/>
    </source>
</evidence>
<dbReference type="AlphaFoldDB" id="A0A9D3ZVL9"/>